<organism evidence="4 5">
    <name type="scientific">Kushneria avicenniae</name>
    <dbReference type="NCBI Taxonomy" id="402385"/>
    <lineage>
        <taxon>Bacteria</taxon>
        <taxon>Pseudomonadati</taxon>
        <taxon>Pseudomonadota</taxon>
        <taxon>Gammaproteobacteria</taxon>
        <taxon>Oceanospirillales</taxon>
        <taxon>Halomonadaceae</taxon>
        <taxon>Kushneria</taxon>
    </lineage>
</organism>
<dbReference type="Gene3D" id="3.30.70.270">
    <property type="match status" value="1"/>
</dbReference>
<keyword evidence="1" id="KW-0472">Membrane</keyword>
<dbReference type="InterPro" id="IPR035919">
    <property type="entry name" value="EAL_sf"/>
</dbReference>
<dbReference type="SUPFAM" id="SSF55073">
    <property type="entry name" value="Nucleotide cyclase"/>
    <property type="match status" value="1"/>
</dbReference>
<dbReference type="InterPro" id="IPR043128">
    <property type="entry name" value="Rev_trsase/Diguanyl_cyclase"/>
</dbReference>
<dbReference type="EMBL" id="FOLY01000003">
    <property type="protein sequence ID" value="SFC53228.1"/>
    <property type="molecule type" value="Genomic_DNA"/>
</dbReference>
<gene>
    <name evidence="4" type="ORF">SAMN05421848_1835</name>
</gene>
<sequence>MRTKGYLLRQWLALFAATLATLFLIALIWEFWLETLVFHFMGWGEPPDLDTAARWRFILTCTGFAGIAMALPGLLSLRLIWRLRRRYRELLAARARNNHLTRYDALTGLMNRRYFMTRLHARLHPQLEQTALLVIDIQDFQTINDTHGNTAGDYALRRIAGRLNSIRTVGDPLLGRPGGDEFVIALTGALSASELLDQARALQRQVRQPLVCGHRRVALDTTIGIAVAPQHALTADQLLATAYGAMHDARRAGETIRMQSDCLNEAQQEEAKRAQRLRQALDHGEIVPFYQPVVALESRDTVGVEILARWQHPERGLVPPDEFIPLIETLGLMPAMTRQLLDRAMRDVRQWPGTCFLAVNITASYLENEDFTAQMAALLESHGFPAERLEVEITENVLIERLGVVQQNLNRLHEMGVRVSLDDFGTGYSGLYHLARLDVDKIKIDRSFFEAEEIRQDNLVRLIIAMGRSLGMAVVAEGIEEARLAENLTQQGCHFGQGYLFGRPMPADALYDHLTRRSLETAQP</sequence>
<evidence type="ECO:0000313" key="5">
    <source>
        <dbReference type="Proteomes" id="UP000199046"/>
    </source>
</evidence>
<dbReference type="RefSeq" id="WP_090133135.1">
    <property type="nucleotide sequence ID" value="NZ_FOLY01000003.1"/>
</dbReference>
<dbReference type="InterPro" id="IPR050706">
    <property type="entry name" value="Cyclic-di-GMP_PDE-like"/>
</dbReference>
<dbReference type="Gene3D" id="3.20.20.450">
    <property type="entry name" value="EAL domain"/>
    <property type="match status" value="1"/>
</dbReference>
<dbReference type="SMART" id="SM00267">
    <property type="entry name" value="GGDEF"/>
    <property type="match status" value="1"/>
</dbReference>
<dbReference type="SUPFAM" id="SSF141868">
    <property type="entry name" value="EAL domain-like"/>
    <property type="match status" value="1"/>
</dbReference>
<dbReference type="PROSITE" id="PS50883">
    <property type="entry name" value="EAL"/>
    <property type="match status" value="1"/>
</dbReference>
<accession>A0A1I1K3B3</accession>
<evidence type="ECO:0000259" key="2">
    <source>
        <dbReference type="PROSITE" id="PS50883"/>
    </source>
</evidence>
<dbReference type="Pfam" id="PF00990">
    <property type="entry name" value="GGDEF"/>
    <property type="match status" value="1"/>
</dbReference>
<feature type="transmembrane region" description="Helical" evidence="1">
    <location>
        <begin position="53"/>
        <end position="81"/>
    </location>
</feature>
<dbReference type="CDD" id="cd01948">
    <property type="entry name" value="EAL"/>
    <property type="match status" value="1"/>
</dbReference>
<dbReference type="CDD" id="cd01949">
    <property type="entry name" value="GGDEF"/>
    <property type="match status" value="1"/>
</dbReference>
<dbReference type="InterPro" id="IPR000160">
    <property type="entry name" value="GGDEF_dom"/>
</dbReference>
<reference evidence="5" key="1">
    <citation type="submission" date="2016-10" db="EMBL/GenBank/DDBJ databases">
        <authorList>
            <person name="Varghese N."/>
            <person name="Submissions S."/>
        </authorList>
    </citation>
    <scope>NUCLEOTIDE SEQUENCE [LARGE SCALE GENOMIC DNA]</scope>
    <source>
        <strain evidence="5">DSM 23439</strain>
    </source>
</reference>
<feature type="domain" description="EAL" evidence="2">
    <location>
        <begin position="270"/>
        <end position="518"/>
    </location>
</feature>
<protein>
    <submittedName>
        <fullName evidence="4">Diguanylate cyclase/phosphodiesterase</fullName>
    </submittedName>
</protein>
<dbReference type="InterPro" id="IPR029787">
    <property type="entry name" value="Nucleotide_cyclase"/>
</dbReference>
<dbReference type="Pfam" id="PF00563">
    <property type="entry name" value="EAL"/>
    <property type="match status" value="1"/>
</dbReference>
<proteinExistence type="predicted"/>
<dbReference type="AlphaFoldDB" id="A0A1I1K3B3"/>
<keyword evidence="5" id="KW-1185">Reference proteome</keyword>
<dbReference type="Proteomes" id="UP000199046">
    <property type="component" value="Unassembled WGS sequence"/>
</dbReference>
<dbReference type="InterPro" id="IPR001633">
    <property type="entry name" value="EAL_dom"/>
</dbReference>
<dbReference type="NCBIfam" id="TIGR00254">
    <property type="entry name" value="GGDEF"/>
    <property type="match status" value="1"/>
</dbReference>
<keyword evidence="1" id="KW-1133">Transmembrane helix</keyword>
<dbReference type="PANTHER" id="PTHR33121">
    <property type="entry name" value="CYCLIC DI-GMP PHOSPHODIESTERASE PDEF"/>
    <property type="match status" value="1"/>
</dbReference>
<name>A0A1I1K3B3_9GAMM</name>
<evidence type="ECO:0000259" key="3">
    <source>
        <dbReference type="PROSITE" id="PS50887"/>
    </source>
</evidence>
<feature type="transmembrane region" description="Helical" evidence="1">
    <location>
        <begin position="12"/>
        <end position="33"/>
    </location>
</feature>
<keyword evidence="1" id="KW-0812">Transmembrane</keyword>
<dbReference type="GO" id="GO:0071111">
    <property type="term" value="F:cyclic-guanylate-specific phosphodiesterase activity"/>
    <property type="evidence" value="ECO:0007669"/>
    <property type="project" value="InterPro"/>
</dbReference>
<dbReference type="PANTHER" id="PTHR33121:SF70">
    <property type="entry name" value="SIGNALING PROTEIN YKOW"/>
    <property type="match status" value="1"/>
</dbReference>
<evidence type="ECO:0000256" key="1">
    <source>
        <dbReference type="SAM" id="Phobius"/>
    </source>
</evidence>
<dbReference type="STRING" id="402385.SAMN05421848_1835"/>
<dbReference type="SMART" id="SM00052">
    <property type="entry name" value="EAL"/>
    <property type="match status" value="1"/>
</dbReference>
<feature type="domain" description="GGDEF" evidence="3">
    <location>
        <begin position="128"/>
        <end position="262"/>
    </location>
</feature>
<dbReference type="OrthoDB" id="9176779at2"/>
<dbReference type="PROSITE" id="PS50887">
    <property type="entry name" value="GGDEF"/>
    <property type="match status" value="1"/>
</dbReference>
<evidence type="ECO:0000313" key="4">
    <source>
        <dbReference type="EMBL" id="SFC53228.1"/>
    </source>
</evidence>